<organism evidence="1 2">
    <name type="scientific">Phytophthora fragariaefolia</name>
    <dbReference type="NCBI Taxonomy" id="1490495"/>
    <lineage>
        <taxon>Eukaryota</taxon>
        <taxon>Sar</taxon>
        <taxon>Stramenopiles</taxon>
        <taxon>Oomycota</taxon>
        <taxon>Peronosporomycetes</taxon>
        <taxon>Peronosporales</taxon>
        <taxon>Peronosporaceae</taxon>
        <taxon>Phytophthora</taxon>
    </lineage>
</organism>
<protein>
    <submittedName>
        <fullName evidence="1">Unnamed protein product</fullName>
    </submittedName>
</protein>
<accession>A0A9W7CVJ2</accession>
<comment type="caution">
    <text evidence="1">The sequence shown here is derived from an EMBL/GenBank/DDBJ whole genome shotgun (WGS) entry which is preliminary data.</text>
</comment>
<evidence type="ECO:0000313" key="2">
    <source>
        <dbReference type="Proteomes" id="UP001165121"/>
    </source>
</evidence>
<dbReference type="AlphaFoldDB" id="A0A9W7CVJ2"/>
<name>A0A9W7CVJ2_9STRA</name>
<gene>
    <name evidence="1" type="ORF">Pfra01_001545300</name>
</gene>
<dbReference type="Proteomes" id="UP001165121">
    <property type="component" value="Unassembled WGS sequence"/>
</dbReference>
<dbReference type="EMBL" id="BSXT01001672">
    <property type="protein sequence ID" value="GMF44417.1"/>
    <property type="molecule type" value="Genomic_DNA"/>
</dbReference>
<evidence type="ECO:0000313" key="1">
    <source>
        <dbReference type="EMBL" id="GMF44417.1"/>
    </source>
</evidence>
<reference evidence="1" key="1">
    <citation type="submission" date="2023-04" db="EMBL/GenBank/DDBJ databases">
        <title>Phytophthora fragariaefolia NBRC 109709.</title>
        <authorList>
            <person name="Ichikawa N."/>
            <person name="Sato H."/>
            <person name="Tonouchi N."/>
        </authorList>
    </citation>
    <scope>NUCLEOTIDE SEQUENCE</scope>
    <source>
        <strain evidence="1">NBRC 109709</strain>
    </source>
</reference>
<sequence length="156" mass="18098">MVTLPMWYDFEAQHHQVEYGVKRSDVTKFFRFLQQRGVPLAYSRLMKNEISGSLGNVAHLEDFVRTLPEGMYLASVGDYTVGHCFVIIASGPNVAPRVLDGYEDGETPPYNIDLLSNYLWIDQVKWLTFVDLDPIFQFHGKRKMKTHKKRAQQEKK</sequence>
<proteinExistence type="predicted"/>
<dbReference type="OrthoDB" id="126986at2759"/>
<keyword evidence="2" id="KW-1185">Reference proteome</keyword>